<reference evidence="7 8" key="1">
    <citation type="journal article" date="2018" name="Nat. Ecol. Evol.">
        <title>Shark genomes provide insights into elasmobranch evolution and the origin of vertebrates.</title>
        <authorList>
            <person name="Hara Y"/>
            <person name="Yamaguchi K"/>
            <person name="Onimaru K"/>
            <person name="Kadota M"/>
            <person name="Koyanagi M"/>
            <person name="Keeley SD"/>
            <person name="Tatsumi K"/>
            <person name="Tanaka K"/>
            <person name="Motone F"/>
            <person name="Kageyama Y"/>
            <person name="Nozu R"/>
            <person name="Adachi N"/>
            <person name="Nishimura O"/>
            <person name="Nakagawa R"/>
            <person name="Tanegashima C"/>
            <person name="Kiyatake I"/>
            <person name="Matsumoto R"/>
            <person name="Murakumo K"/>
            <person name="Nishida K"/>
            <person name="Terakita A"/>
            <person name="Kuratani S"/>
            <person name="Sato K"/>
            <person name="Hyodo S Kuraku.S."/>
        </authorList>
    </citation>
    <scope>NUCLEOTIDE SEQUENCE [LARGE SCALE GENOMIC DNA]</scope>
</reference>
<dbReference type="EC" id="2.4.2.3" evidence="5"/>
<feature type="binding site" evidence="4">
    <location>
        <begin position="171"/>
        <end position="174"/>
    </location>
    <ligand>
        <name>phosphate</name>
        <dbReference type="ChEBI" id="CHEBI:43474"/>
    </ligand>
</feature>
<dbReference type="SUPFAM" id="SSF53167">
    <property type="entry name" value="Purine and uridine phosphorylases"/>
    <property type="match status" value="1"/>
</dbReference>
<dbReference type="OrthoDB" id="204058at2759"/>
<dbReference type="InterPro" id="IPR010059">
    <property type="entry name" value="Uridine_phosphorylase_euk"/>
</dbReference>
<dbReference type="CDD" id="cd17763">
    <property type="entry name" value="UP_hUPP-like"/>
    <property type="match status" value="1"/>
</dbReference>
<dbReference type="GO" id="GO:0004850">
    <property type="term" value="F:uridine phosphorylase activity"/>
    <property type="evidence" value="ECO:0007669"/>
    <property type="project" value="UniProtKB-EC"/>
</dbReference>
<feature type="binding site" evidence="4">
    <location>
        <position position="252"/>
    </location>
    <ligand>
        <name>substrate</name>
    </ligand>
</feature>
<dbReference type="GO" id="GO:0009166">
    <property type="term" value="P:nucleotide catabolic process"/>
    <property type="evidence" value="ECO:0007669"/>
    <property type="project" value="InterPro"/>
</dbReference>
<dbReference type="PANTHER" id="PTHR43691">
    <property type="entry name" value="URIDINE PHOSPHORYLASE"/>
    <property type="match status" value="1"/>
</dbReference>
<keyword evidence="8" id="KW-1185">Reference proteome</keyword>
<dbReference type="GO" id="GO:0044206">
    <property type="term" value="P:UMP salvage"/>
    <property type="evidence" value="ECO:0007669"/>
    <property type="project" value="UniProtKB-UniPathway"/>
</dbReference>
<feature type="binding site" evidence="4">
    <location>
        <position position="250"/>
    </location>
    <ligand>
        <name>substrate</name>
    </ligand>
</feature>
<dbReference type="UniPathway" id="UPA00574">
    <property type="reaction ID" value="UER00633"/>
</dbReference>
<dbReference type="PROSITE" id="PS01232">
    <property type="entry name" value="PNP_UDP_1"/>
    <property type="match status" value="1"/>
</dbReference>
<sequence length="343" mass="38159">MPIPRGDGAGTHKSFDFGHQKIQEDIADSDYKMACSNKDLCRKEPTCPPKCAYVSNPYLETMKEDVLYHFDLGTKTHDLPAMFGDVKFICVGGSSSRMKTFSQYMNELLGLGRATDDIPNICAQTDRYSMYKVGPVLAVSHGMGIPSISIMLHELFKLLYHAKCTDVVAFRIGTSGGIGLKPGTVVISKVSVDPSFHPHFEQNVMGKITAYCTELNAHLSQELLNCSKENNEFDTIIGTTLCTSDFYEGQARLDGAFCNYTHEDKMKYLQRAYDTGVRNIEMESSVFAAMCKRSGLPGAVVCVTLLDRLQGDQIDNSHEVLAEYQERPQKLVGCYIKKVFCKI</sequence>
<proteinExistence type="inferred from homology"/>
<protein>
    <recommendedName>
        <fullName evidence="5">Uridine phosphorylase</fullName>
        <ecNumber evidence="5">2.4.2.3</ecNumber>
    </recommendedName>
</protein>
<dbReference type="InterPro" id="IPR035994">
    <property type="entry name" value="Nucleoside_phosphorylase_sf"/>
</dbReference>
<evidence type="ECO:0000256" key="2">
    <source>
        <dbReference type="ARBA" id="ARBA00022676"/>
    </source>
</evidence>
<feature type="binding site" evidence="4">
    <location>
        <position position="127"/>
    </location>
    <ligand>
        <name>phosphate</name>
        <dbReference type="ChEBI" id="CHEBI:43474"/>
    </ligand>
</feature>
<evidence type="ECO:0000256" key="1">
    <source>
        <dbReference type="ARBA" id="ARBA00010456"/>
    </source>
</evidence>
<keyword evidence="2 5" id="KW-0328">Glycosyltransferase</keyword>
<gene>
    <name evidence="7" type="ORF">chiPu_0006243</name>
</gene>
<accession>A0A401SBM9</accession>
<dbReference type="InterPro" id="IPR018016">
    <property type="entry name" value="Nucleoside_phosphorylase_CS"/>
</dbReference>
<evidence type="ECO:0000313" key="8">
    <source>
        <dbReference type="Proteomes" id="UP000287033"/>
    </source>
</evidence>
<dbReference type="AlphaFoldDB" id="A0A401SBM9"/>
<evidence type="ECO:0000256" key="5">
    <source>
        <dbReference type="RuleBase" id="RU361131"/>
    </source>
</evidence>
<evidence type="ECO:0000256" key="3">
    <source>
        <dbReference type="ARBA" id="ARBA00022679"/>
    </source>
</evidence>
<comment type="caution">
    <text evidence="7">The sequence shown here is derived from an EMBL/GenBank/DDBJ whole genome shotgun (WGS) entry which is preliminary data.</text>
</comment>
<dbReference type="EMBL" id="BEZZ01000178">
    <property type="protein sequence ID" value="GCC27817.1"/>
    <property type="molecule type" value="Genomic_DNA"/>
</dbReference>
<dbReference type="InterPro" id="IPR000845">
    <property type="entry name" value="Nucleoside_phosphorylase_d"/>
</dbReference>
<dbReference type="Proteomes" id="UP000287033">
    <property type="component" value="Unassembled WGS sequence"/>
</dbReference>
<comment type="function">
    <text evidence="5">Catalyzes the reversible phosphorylytic cleavage of uridine to uracil and ribose-1-phosphate which can then be utilized as carbon and energy sources or in the rescue of pyrimidine bases for nucleotide synthesis. Shows broad substrate specificity and can also accept deoxyuridine and other analogous compounds.</text>
</comment>
<dbReference type="NCBIfam" id="TIGR01719">
    <property type="entry name" value="euk_UDPppase"/>
    <property type="match status" value="1"/>
</dbReference>
<evidence type="ECO:0000256" key="4">
    <source>
        <dbReference type="PIRSR" id="PIRSR610059-50"/>
    </source>
</evidence>
<dbReference type="Pfam" id="PF01048">
    <property type="entry name" value="PNP_UDP_1"/>
    <property type="match status" value="1"/>
</dbReference>
<evidence type="ECO:0000313" key="7">
    <source>
        <dbReference type="EMBL" id="GCC27817.1"/>
    </source>
</evidence>
<feature type="domain" description="Nucleoside phosphorylase" evidence="6">
    <location>
        <begin position="87"/>
        <end position="332"/>
    </location>
</feature>
<dbReference type="GO" id="GO:0006218">
    <property type="term" value="P:uridine catabolic process"/>
    <property type="evidence" value="ECO:0007669"/>
    <property type="project" value="TreeGrafter"/>
</dbReference>
<keyword evidence="3 5" id="KW-0808">Transferase</keyword>
<dbReference type="STRING" id="137246.A0A401SBM9"/>
<comment type="catalytic activity">
    <reaction evidence="5">
        <text>uridine + phosphate = alpha-D-ribose 1-phosphate + uracil</text>
        <dbReference type="Rhea" id="RHEA:24388"/>
        <dbReference type="ChEBI" id="CHEBI:16704"/>
        <dbReference type="ChEBI" id="CHEBI:17568"/>
        <dbReference type="ChEBI" id="CHEBI:43474"/>
        <dbReference type="ChEBI" id="CHEBI:57720"/>
        <dbReference type="EC" id="2.4.2.3"/>
    </reaction>
</comment>
<name>A0A401SBM9_CHIPU</name>
<organism evidence="7 8">
    <name type="scientific">Chiloscyllium punctatum</name>
    <name type="common">Brownbanded bambooshark</name>
    <name type="synonym">Hemiscyllium punctatum</name>
    <dbReference type="NCBI Taxonomy" id="137246"/>
    <lineage>
        <taxon>Eukaryota</taxon>
        <taxon>Metazoa</taxon>
        <taxon>Chordata</taxon>
        <taxon>Craniata</taxon>
        <taxon>Vertebrata</taxon>
        <taxon>Chondrichthyes</taxon>
        <taxon>Elasmobranchii</taxon>
        <taxon>Galeomorphii</taxon>
        <taxon>Galeoidea</taxon>
        <taxon>Orectolobiformes</taxon>
        <taxon>Hemiscylliidae</taxon>
        <taxon>Chiloscyllium</taxon>
    </lineage>
</organism>
<dbReference type="Gene3D" id="3.40.50.1580">
    <property type="entry name" value="Nucleoside phosphorylase domain"/>
    <property type="match status" value="1"/>
</dbReference>
<dbReference type="GO" id="GO:0005829">
    <property type="term" value="C:cytosol"/>
    <property type="evidence" value="ECO:0007669"/>
    <property type="project" value="TreeGrafter"/>
</dbReference>
<comment type="similarity">
    <text evidence="1 5">Belongs to the PNP/UDP phosphorylase family.</text>
</comment>
<comment type="pathway">
    <text evidence="5">Pyrimidine metabolism; UMP biosynthesis via salvage pathway; uracil from uridine (phosphorylase route): step 1/1.</text>
</comment>
<evidence type="ECO:0000259" key="6">
    <source>
        <dbReference type="Pfam" id="PF01048"/>
    </source>
</evidence>
<dbReference type="PANTHER" id="PTHR43691:SF10">
    <property type="entry name" value="URIDINE PHOSPHORYLASE 1"/>
    <property type="match status" value="1"/>
</dbReference>
<dbReference type="OMA" id="HPNICAG"/>